<evidence type="ECO:0000256" key="4">
    <source>
        <dbReference type="ARBA" id="ARBA00004412"/>
    </source>
</evidence>
<dbReference type="GO" id="GO:0001819">
    <property type="term" value="P:positive regulation of cytokine production"/>
    <property type="evidence" value="ECO:0007669"/>
    <property type="project" value="UniProtKB-ARBA"/>
</dbReference>
<keyword evidence="13" id="KW-0967">Endosome</keyword>
<dbReference type="GO" id="GO:1900272">
    <property type="term" value="P:negative regulation of long-term synaptic potentiation"/>
    <property type="evidence" value="ECO:0007669"/>
    <property type="project" value="UniProtKB-ARBA"/>
</dbReference>
<evidence type="ECO:0000256" key="23">
    <source>
        <dbReference type="ARBA" id="ARBA00023180"/>
    </source>
</evidence>
<dbReference type="GO" id="GO:0030155">
    <property type="term" value="P:regulation of cell adhesion"/>
    <property type="evidence" value="ECO:0007669"/>
    <property type="project" value="UniProtKB-ARBA"/>
</dbReference>
<dbReference type="Pfam" id="PF08205">
    <property type="entry name" value="C2-set_2"/>
    <property type="match status" value="1"/>
</dbReference>
<evidence type="ECO:0000256" key="7">
    <source>
        <dbReference type="ARBA" id="ARBA00022525"/>
    </source>
</evidence>
<dbReference type="GO" id="GO:0038023">
    <property type="term" value="F:signaling receptor activity"/>
    <property type="evidence" value="ECO:0007669"/>
    <property type="project" value="TreeGrafter"/>
</dbReference>
<evidence type="ECO:0000256" key="27">
    <source>
        <dbReference type="ARBA" id="ARBA00023273"/>
    </source>
</evidence>
<dbReference type="GO" id="GO:0001891">
    <property type="term" value="C:phagocytic cup"/>
    <property type="evidence" value="ECO:0007669"/>
    <property type="project" value="UniProtKB-SubCell"/>
</dbReference>
<dbReference type="GO" id="GO:0030335">
    <property type="term" value="P:positive regulation of cell migration"/>
    <property type="evidence" value="ECO:0007669"/>
    <property type="project" value="UniProtKB-ARBA"/>
</dbReference>
<dbReference type="InterPro" id="IPR013783">
    <property type="entry name" value="Ig-like_fold"/>
</dbReference>
<sequence>MGAGERVQAPPRVVATAARGRQSQEPGKEAGWQQGQQLEPGCWSSVCGVSPAPPTPTPILLTESTLPLSPKLPTTFQEPGYCFSISLIRPVIVLLAPISLPAPPLWCCLPGAVVGDQNITARIGKPLVLNCKGAPKKPPQQLEWKLNTGRTEAWKVLSPQGGPWDSVARVLPNGSLLLPAVGIQDEGTFRCQAMSRNGKETKSNYRVRVYQIPGKPEIVDPASELMAGVPSKVGTCVSKGGYPAGTLSWHLDGKTLIPDGKGVSVKEETKRHPETGLFTLRSELMVTPARGGAPHPTFSCSFSPGLPRRRALHTAPIQLRVWEPVPQEEVLLVVEPEGGAVAPGGTVTLTCEAPAQPPPQIHWIKDVSDLERGLAGSEIRHWQLGGQGVHGERGRRGGTRVSDDVEAKTAVWDVLAGVLRVSCWGFLGGAVVESPPADAGHTALCPGPGRSHMPRSGWAREPWPLSLRVRTEPVLRNGRGRSGERPAYRKKSLLSPFPHQGMPLPLPTSSVLLLPEVGPEDQGTYSCVATHPSHGPQESHAVSVSIIETGEEGPTAGSVEGPELGTLALALGILGGLGTAALLIGVIMWQRRQRRGEERKVPENQEEEEERRTELNQPEGPEAAESSAGGP</sequence>
<keyword evidence="17" id="KW-0581">Phagocytosis</keyword>
<dbReference type="KEGG" id="dle:111170949"/>
<feature type="domain" description="Ig-like" evidence="33">
    <location>
        <begin position="326"/>
        <end position="543"/>
    </location>
</feature>
<evidence type="ECO:0000256" key="25">
    <source>
        <dbReference type="ARBA" id="ARBA00023204"/>
    </source>
</evidence>
<dbReference type="GeneID" id="111170949"/>
<evidence type="ECO:0000256" key="14">
    <source>
        <dbReference type="ARBA" id="ARBA00022763"/>
    </source>
</evidence>
<evidence type="ECO:0000256" key="15">
    <source>
        <dbReference type="ARBA" id="ARBA00022843"/>
    </source>
</evidence>
<dbReference type="SMART" id="SM00408">
    <property type="entry name" value="IGc2"/>
    <property type="match status" value="2"/>
</dbReference>
<evidence type="ECO:0000256" key="16">
    <source>
        <dbReference type="ARBA" id="ARBA00022884"/>
    </source>
</evidence>
<dbReference type="InterPro" id="IPR013151">
    <property type="entry name" value="Immunoglobulin_dom"/>
</dbReference>
<dbReference type="GO" id="GO:0006281">
    <property type="term" value="P:DNA repair"/>
    <property type="evidence" value="ECO:0007669"/>
    <property type="project" value="UniProtKB-KW"/>
</dbReference>
<dbReference type="GO" id="GO:0050727">
    <property type="term" value="P:regulation of inflammatory response"/>
    <property type="evidence" value="ECO:0007669"/>
    <property type="project" value="TreeGrafter"/>
</dbReference>
<keyword evidence="15" id="KW-0832">Ubl conjugation</keyword>
<dbReference type="SUPFAM" id="SSF48726">
    <property type="entry name" value="Immunoglobulin"/>
    <property type="match status" value="3"/>
</dbReference>
<evidence type="ECO:0000313" key="34">
    <source>
        <dbReference type="Proteomes" id="UP000248483"/>
    </source>
</evidence>
<evidence type="ECO:0000256" key="10">
    <source>
        <dbReference type="ARBA" id="ARBA00022705"/>
    </source>
</evidence>
<evidence type="ECO:0000256" key="2">
    <source>
        <dbReference type="ARBA" id="ARBA00004231"/>
    </source>
</evidence>
<evidence type="ECO:0000313" key="35">
    <source>
        <dbReference type="RefSeq" id="XP_022422290.1"/>
    </source>
</evidence>
<dbReference type="GO" id="GO:0001774">
    <property type="term" value="P:microglial cell activation"/>
    <property type="evidence" value="ECO:0007669"/>
    <property type="project" value="UniProtKB-ARBA"/>
</dbReference>
<keyword evidence="27" id="KW-0966">Cell projection</keyword>
<name>A0A2Y9MJV2_DELLE</name>
<keyword evidence="7" id="KW-0964">Secreted</keyword>
<dbReference type="InterPro" id="IPR007110">
    <property type="entry name" value="Ig-like_dom"/>
</dbReference>
<evidence type="ECO:0000256" key="6">
    <source>
        <dbReference type="ARBA" id="ARBA00022475"/>
    </source>
</evidence>
<dbReference type="GO" id="GO:0003677">
    <property type="term" value="F:DNA binding"/>
    <property type="evidence" value="ECO:0007669"/>
    <property type="project" value="UniProtKB-KW"/>
</dbReference>
<dbReference type="GO" id="GO:0051241">
    <property type="term" value="P:negative regulation of multicellular organismal process"/>
    <property type="evidence" value="ECO:0007669"/>
    <property type="project" value="UniProtKB-ARBA"/>
</dbReference>
<dbReference type="STRING" id="9749.A0A2Y9MJV2"/>
<keyword evidence="12" id="KW-0677">Repeat</keyword>
<keyword evidence="8" id="KW-0597">Phosphoprotein</keyword>
<dbReference type="AlphaFoldDB" id="A0A2Y9MJV2"/>
<evidence type="ECO:0000256" key="30">
    <source>
        <dbReference type="ARBA" id="ARBA00076420"/>
    </source>
</evidence>
<feature type="domain" description="Ig-like" evidence="33">
    <location>
        <begin position="110"/>
        <end position="208"/>
    </location>
</feature>
<keyword evidence="20 32" id="KW-0472">Membrane</keyword>
<dbReference type="SMART" id="SM00409">
    <property type="entry name" value="IG"/>
    <property type="match status" value="2"/>
</dbReference>
<dbReference type="GO" id="GO:0005576">
    <property type="term" value="C:extracellular region"/>
    <property type="evidence" value="ECO:0007669"/>
    <property type="project" value="UniProtKB-SubCell"/>
</dbReference>
<dbReference type="GO" id="GO:0005634">
    <property type="term" value="C:nucleus"/>
    <property type="evidence" value="ECO:0007669"/>
    <property type="project" value="UniProtKB-SubCell"/>
</dbReference>
<dbReference type="GO" id="GO:0006909">
    <property type="term" value="P:phagocytosis"/>
    <property type="evidence" value="ECO:0007669"/>
    <property type="project" value="UniProtKB-KW"/>
</dbReference>
<reference evidence="35" key="1">
    <citation type="submission" date="2025-08" db="UniProtKB">
        <authorList>
            <consortium name="RefSeq"/>
        </authorList>
    </citation>
    <scope>IDENTIFICATION</scope>
    <source>
        <tissue evidence="35">Blood</tissue>
    </source>
</reference>
<keyword evidence="14" id="KW-0227">DNA damage</keyword>
<dbReference type="GO" id="GO:0031175">
    <property type="term" value="P:neuron projection development"/>
    <property type="evidence" value="ECO:0007669"/>
    <property type="project" value="UniProtKB-ARBA"/>
</dbReference>
<dbReference type="PROSITE" id="PS50835">
    <property type="entry name" value="IG_LIKE"/>
    <property type="match status" value="3"/>
</dbReference>
<dbReference type="InterPro" id="IPR013162">
    <property type="entry name" value="CD80_C2-set"/>
</dbReference>
<keyword evidence="34" id="KW-1185">Reference proteome</keyword>
<evidence type="ECO:0000256" key="8">
    <source>
        <dbReference type="ARBA" id="ARBA00022553"/>
    </source>
</evidence>
<keyword evidence="11" id="KW-0732">Signal</keyword>
<dbReference type="InterPro" id="IPR003598">
    <property type="entry name" value="Ig_sub2"/>
</dbReference>
<dbReference type="GO" id="GO:0014002">
    <property type="term" value="P:astrocyte development"/>
    <property type="evidence" value="ECO:0007669"/>
    <property type="project" value="UniProtKB-ARBA"/>
</dbReference>
<dbReference type="InterPro" id="IPR036179">
    <property type="entry name" value="Ig-like_dom_sf"/>
</dbReference>
<dbReference type="GO" id="GO:0007166">
    <property type="term" value="P:cell surface receptor signaling pathway"/>
    <property type="evidence" value="ECO:0007669"/>
    <property type="project" value="UniProtKB-ARBA"/>
</dbReference>
<evidence type="ECO:0000256" key="32">
    <source>
        <dbReference type="SAM" id="Phobius"/>
    </source>
</evidence>
<evidence type="ECO:0000256" key="13">
    <source>
        <dbReference type="ARBA" id="ARBA00022753"/>
    </source>
</evidence>
<evidence type="ECO:0000256" key="20">
    <source>
        <dbReference type="ARBA" id="ARBA00023136"/>
    </source>
</evidence>
<evidence type="ECO:0000256" key="18">
    <source>
        <dbReference type="ARBA" id="ARBA00022989"/>
    </source>
</evidence>
<keyword evidence="22 35" id="KW-0675">Receptor</keyword>
<keyword evidence="9 32" id="KW-0812">Transmembrane</keyword>
<keyword evidence="23" id="KW-0325">Glycoprotein</keyword>
<feature type="domain" description="Ig-like" evidence="33">
    <location>
        <begin position="216"/>
        <end position="313"/>
    </location>
</feature>
<keyword evidence="19" id="KW-0238">DNA-binding</keyword>
<dbReference type="GO" id="GO:0071333">
    <property type="term" value="P:cellular response to glucose stimulus"/>
    <property type="evidence" value="ECO:0007669"/>
    <property type="project" value="UniProtKB-ARBA"/>
</dbReference>
<evidence type="ECO:0000256" key="11">
    <source>
        <dbReference type="ARBA" id="ARBA00022729"/>
    </source>
</evidence>
<evidence type="ECO:0000256" key="28">
    <source>
        <dbReference type="ARBA" id="ARBA00023319"/>
    </source>
</evidence>
<feature type="region of interest" description="Disordered" evidence="31">
    <location>
        <begin position="592"/>
        <end position="631"/>
    </location>
</feature>
<protein>
    <recommendedName>
        <fullName evidence="29">Advanced glycosylation end product-specific receptor</fullName>
    </recommendedName>
    <alternativeName>
        <fullName evidence="30">Receptor for advanced glycosylation end products</fullName>
    </alternativeName>
</protein>
<keyword evidence="25" id="KW-0234">DNA repair</keyword>
<dbReference type="InterPro" id="IPR003006">
    <property type="entry name" value="Ig/MHC_CS"/>
</dbReference>
<keyword evidence="16" id="KW-0694">RNA-binding</keyword>
<dbReference type="Pfam" id="PF00047">
    <property type="entry name" value="ig"/>
    <property type="match status" value="2"/>
</dbReference>
<evidence type="ECO:0000256" key="17">
    <source>
        <dbReference type="ARBA" id="ARBA00022907"/>
    </source>
</evidence>
<feature type="transmembrane region" description="Helical" evidence="32">
    <location>
        <begin position="567"/>
        <end position="589"/>
    </location>
</feature>
<dbReference type="GO" id="GO:0003723">
    <property type="term" value="F:RNA binding"/>
    <property type="evidence" value="ECO:0007669"/>
    <property type="project" value="UniProtKB-KW"/>
</dbReference>
<organism evidence="34 35">
    <name type="scientific">Delphinapterus leucas</name>
    <name type="common">Beluga whale</name>
    <dbReference type="NCBI Taxonomy" id="9749"/>
    <lineage>
        <taxon>Eukaryota</taxon>
        <taxon>Metazoa</taxon>
        <taxon>Chordata</taxon>
        <taxon>Craniata</taxon>
        <taxon>Vertebrata</taxon>
        <taxon>Euteleostomi</taxon>
        <taxon>Mammalia</taxon>
        <taxon>Eutheria</taxon>
        <taxon>Laurasiatheria</taxon>
        <taxon>Artiodactyla</taxon>
        <taxon>Whippomorpha</taxon>
        <taxon>Cetacea</taxon>
        <taxon>Odontoceti</taxon>
        <taxon>Monodontidae</taxon>
        <taxon>Delphinapterus</taxon>
    </lineage>
</organism>
<dbReference type="Proteomes" id="UP000248483">
    <property type="component" value="Unplaced"/>
</dbReference>
<dbReference type="CTD" id="177"/>
<dbReference type="GO" id="GO:0045597">
    <property type="term" value="P:positive regulation of cell differentiation"/>
    <property type="evidence" value="ECO:0007669"/>
    <property type="project" value="UniProtKB-ARBA"/>
</dbReference>
<dbReference type="PANTHER" id="PTHR11973:SF20">
    <property type="entry name" value="ADVANCED GLYCOSYLATION END PRODUCT-SPECIFIC RECEPTOR"/>
    <property type="match status" value="1"/>
</dbReference>
<evidence type="ECO:0000256" key="1">
    <source>
        <dbReference type="ARBA" id="ARBA00004123"/>
    </source>
</evidence>
<dbReference type="InterPro" id="IPR003599">
    <property type="entry name" value="Ig_sub"/>
</dbReference>
<keyword evidence="24" id="KW-0395">Inflammatory response</keyword>
<dbReference type="GO" id="GO:0044548">
    <property type="term" value="F:S100 protein binding"/>
    <property type="evidence" value="ECO:0007669"/>
    <property type="project" value="UniProtKB-ARBA"/>
</dbReference>
<dbReference type="GO" id="GO:0009986">
    <property type="term" value="C:cell surface"/>
    <property type="evidence" value="ECO:0007669"/>
    <property type="project" value="UniProtKB-ARBA"/>
</dbReference>
<dbReference type="GO" id="GO:0005769">
    <property type="term" value="C:early endosome"/>
    <property type="evidence" value="ECO:0007669"/>
    <property type="project" value="UniProtKB-SubCell"/>
</dbReference>
<comment type="subcellular location">
    <subcellularLocation>
        <location evidence="3">Cell membrane</location>
        <topology evidence="3">Single-pass type I membrane protein</topology>
    </subcellularLocation>
    <subcellularLocation>
        <location evidence="2">Cell projection</location>
        <location evidence="2">Phagocytic cup</location>
    </subcellularLocation>
    <subcellularLocation>
        <location evidence="4">Early endosome</location>
    </subcellularLocation>
    <subcellularLocation>
        <location evidence="1">Nucleus</location>
    </subcellularLocation>
    <subcellularLocation>
        <location evidence="5">Secreted</location>
    </subcellularLocation>
</comment>
<evidence type="ECO:0000256" key="19">
    <source>
        <dbReference type="ARBA" id="ARBA00023125"/>
    </source>
</evidence>
<evidence type="ECO:0000256" key="12">
    <source>
        <dbReference type="ARBA" id="ARBA00022737"/>
    </source>
</evidence>
<evidence type="ECO:0000256" key="5">
    <source>
        <dbReference type="ARBA" id="ARBA00004613"/>
    </source>
</evidence>
<dbReference type="PANTHER" id="PTHR11973">
    <property type="entry name" value="CELL SURFACE GLYCOPROTEIN MUC18-RELATED"/>
    <property type="match status" value="1"/>
</dbReference>
<keyword evidence="28" id="KW-0393">Immunoglobulin domain</keyword>
<evidence type="ECO:0000256" key="29">
    <source>
        <dbReference type="ARBA" id="ARBA00068291"/>
    </source>
</evidence>
<dbReference type="GO" id="GO:1900744">
    <property type="term" value="P:regulation of p38MAPK cascade"/>
    <property type="evidence" value="ECO:0007669"/>
    <property type="project" value="UniProtKB-ARBA"/>
</dbReference>
<dbReference type="GO" id="GO:0005055">
    <property type="term" value="F:laminin receptor activity"/>
    <property type="evidence" value="ECO:0007669"/>
    <property type="project" value="TreeGrafter"/>
</dbReference>
<dbReference type="FunFam" id="2.60.40.10:FF:000969">
    <property type="entry name" value="Advanced glycosylation end product-specific receptor"/>
    <property type="match status" value="1"/>
</dbReference>
<dbReference type="PROSITE" id="PS00290">
    <property type="entry name" value="IG_MHC"/>
    <property type="match status" value="1"/>
</dbReference>
<feature type="region of interest" description="Disordered" evidence="31">
    <location>
        <begin position="1"/>
        <end position="35"/>
    </location>
</feature>
<evidence type="ECO:0000256" key="31">
    <source>
        <dbReference type="SAM" id="MobiDB-lite"/>
    </source>
</evidence>
<dbReference type="RefSeq" id="XP_022422290.1">
    <property type="nucleotide sequence ID" value="XM_022566582.2"/>
</dbReference>
<evidence type="ECO:0000259" key="33">
    <source>
        <dbReference type="PROSITE" id="PS50835"/>
    </source>
</evidence>
<evidence type="ECO:0000256" key="26">
    <source>
        <dbReference type="ARBA" id="ARBA00023242"/>
    </source>
</evidence>
<dbReference type="Gene3D" id="2.60.40.10">
    <property type="entry name" value="Immunoglobulins"/>
    <property type="match status" value="4"/>
</dbReference>
<dbReference type="InParanoid" id="A0A2Y9MJV2"/>
<dbReference type="InterPro" id="IPR051116">
    <property type="entry name" value="Surface_Rcpt/Adhesion_Mol"/>
</dbReference>
<dbReference type="FunFam" id="2.60.40.10:FF:000649">
    <property type="entry name" value="Advanced glycosylation end product-specific receptor"/>
    <property type="match status" value="1"/>
</dbReference>
<dbReference type="GO" id="GO:0009890">
    <property type="term" value="P:negative regulation of biosynthetic process"/>
    <property type="evidence" value="ECO:0007669"/>
    <property type="project" value="UniProtKB-ARBA"/>
</dbReference>
<evidence type="ECO:0000256" key="24">
    <source>
        <dbReference type="ARBA" id="ARBA00023198"/>
    </source>
</evidence>
<dbReference type="GO" id="GO:0051054">
    <property type="term" value="P:positive regulation of DNA metabolic process"/>
    <property type="evidence" value="ECO:0007669"/>
    <property type="project" value="UniProtKB-ARBA"/>
</dbReference>
<keyword evidence="6" id="KW-1003">Cell membrane</keyword>
<accession>A0A2Y9MJV2</accession>
<dbReference type="FunCoup" id="A0A2Y9MJV2">
    <property type="interactions" value="59"/>
</dbReference>
<keyword evidence="10" id="KW-0235">DNA replication</keyword>
<keyword evidence="18 32" id="KW-1133">Transmembrane helix</keyword>
<evidence type="ECO:0000256" key="3">
    <source>
        <dbReference type="ARBA" id="ARBA00004251"/>
    </source>
</evidence>
<keyword evidence="26" id="KW-0539">Nucleus</keyword>
<evidence type="ECO:0000256" key="9">
    <source>
        <dbReference type="ARBA" id="ARBA00022692"/>
    </source>
</evidence>
<keyword evidence="21" id="KW-1015">Disulfide bond</keyword>
<dbReference type="GO" id="GO:0008284">
    <property type="term" value="P:positive regulation of cell population proliferation"/>
    <property type="evidence" value="ECO:0007669"/>
    <property type="project" value="UniProtKB-ARBA"/>
</dbReference>
<evidence type="ECO:0000256" key="21">
    <source>
        <dbReference type="ARBA" id="ARBA00023157"/>
    </source>
</evidence>
<proteinExistence type="predicted"/>
<evidence type="ECO:0000256" key="22">
    <source>
        <dbReference type="ARBA" id="ARBA00023170"/>
    </source>
</evidence>
<dbReference type="GO" id="GO:0006260">
    <property type="term" value="P:DNA replication"/>
    <property type="evidence" value="ECO:0007669"/>
    <property type="project" value="UniProtKB-KW"/>
</dbReference>
<gene>
    <name evidence="35" type="primary">AGER</name>
</gene>